<feature type="region of interest" description="Disordered" evidence="1">
    <location>
        <begin position="105"/>
        <end position="239"/>
    </location>
</feature>
<feature type="compositionally biased region" description="Low complexity" evidence="1">
    <location>
        <begin position="200"/>
        <end position="219"/>
    </location>
</feature>
<feature type="compositionally biased region" description="Polar residues" evidence="1">
    <location>
        <begin position="64"/>
        <end position="73"/>
    </location>
</feature>
<evidence type="ECO:0000256" key="1">
    <source>
        <dbReference type="SAM" id="MobiDB-lite"/>
    </source>
</evidence>
<evidence type="ECO:0008006" key="4">
    <source>
        <dbReference type="Google" id="ProtNLM"/>
    </source>
</evidence>
<dbReference type="EMBL" id="VIWP01000002">
    <property type="protein sequence ID" value="TWF56436.1"/>
    <property type="molecule type" value="Genomic_DNA"/>
</dbReference>
<name>A0A561R1E7_9HYPH</name>
<feature type="compositionally biased region" description="Basic and acidic residues" evidence="1">
    <location>
        <begin position="160"/>
        <end position="182"/>
    </location>
</feature>
<feature type="region of interest" description="Disordered" evidence="1">
    <location>
        <begin position="24"/>
        <end position="73"/>
    </location>
</feature>
<reference evidence="2 3" key="1">
    <citation type="submission" date="2019-06" db="EMBL/GenBank/DDBJ databases">
        <title>Sorghum-associated microbial communities from plants grown in Nebraska, USA.</title>
        <authorList>
            <person name="Schachtman D."/>
        </authorList>
    </citation>
    <scope>NUCLEOTIDE SEQUENCE [LARGE SCALE GENOMIC DNA]</scope>
    <source>
        <strain evidence="2 3">1225</strain>
    </source>
</reference>
<evidence type="ECO:0000313" key="2">
    <source>
        <dbReference type="EMBL" id="TWF56436.1"/>
    </source>
</evidence>
<dbReference type="OrthoDB" id="7189469at2"/>
<dbReference type="Proteomes" id="UP000320653">
    <property type="component" value="Unassembled WGS sequence"/>
</dbReference>
<feature type="compositionally biased region" description="Basic and acidic residues" evidence="1">
    <location>
        <begin position="221"/>
        <end position="232"/>
    </location>
</feature>
<dbReference type="Pfam" id="PF10691">
    <property type="entry name" value="DUF2497"/>
    <property type="match status" value="1"/>
</dbReference>
<feature type="compositionally biased region" description="Polar residues" evidence="1">
    <location>
        <begin position="26"/>
        <end position="36"/>
    </location>
</feature>
<sequence length="317" mass="34945">MAQPNVAREPSMEEILASIRRIIETNEPQSDGSFASQPAYEEEDEIELADEPAYVPAVAANDRGQPSLQPQPSVNYVEEEPAPVQAAAPATERTMSLADVAARVRAASMRQQEQASGRASAPAPAPVEPARAAPSFDHVELRASIPPVQRQPAAEQGGYEQRRFEPAAEQPSRQEPRFEAPVREVQPVEQRLVEPRFAEPAQQSPVQPSPVQVTPAPAAHVELRQPELKPVEPEATSLPAKIEETARLLSLEAGEQVAQSFNDLAAVFNGLERRSVEDMAQELLRPMLQEWLDDNLPTLVERLVREEIERVARGPRR</sequence>
<organism evidence="2 3">
    <name type="scientific">Neorhizobium alkalisoli</name>
    <dbReference type="NCBI Taxonomy" id="528178"/>
    <lineage>
        <taxon>Bacteria</taxon>
        <taxon>Pseudomonadati</taxon>
        <taxon>Pseudomonadota</taxon>
        <taxon>Alphaproteobacteria</taxon>
        <taxon>Hyphomicrobiales</taxon>
        <taxon>Rhizobiaceae</taxon>
        <taxon>Rhizobium/Agrobacterium group</taxon>
        <taxon>Neorhizobium</taxon>
    </lineage>
</organism>
<evidence type="ECO:0000313" key="3">
    <source>
        <dbReference type="Proteomes" id="UP000320653"/>
    </source>
</evidence>
<proteinExistence type="predicted"/>
<dbReference type="RefSeq" id="WP_145634006.1">
    <property type="nucleotide sequence ID" value="NZ_VIWP01000002.1"/>
</dbReference>
<protein>
    <recommendedName>
        <fullName evidence="4">Cell pole-organizing protein PopZ</fullName>
    </recommendedName>
</protein>
<gene>
    <name evidence="2" type="ORF">FHW37_10263</name>
</gene>
<comment type="caution">
    <text evidence="2">The sequence shown here is derived from an EMBL/GenBank/DDBJ whole genome shotgun (WGS) entry which is preliminary data.</text>
</comment>
<keyword evidence="3" id="KW-1185">Reference proteome</keyword>
<dbReference type="AlphaFoldDB" id="A0A561R1E7"/>
<dbReference type="InterPro" id="IPR019632">
    <property type="entry name" value="DUF2497"/>
</dbReference>
<feature type="compositionally biased region" description="Acidic residues" evidence="1">
    <location>
        <begin position="40"/>
        <end position="50"/>
    </location>
</feature>
<accession>A0A561R1E7</accession>